<comment type="caution">
    <text evidence="1">The sequence shown here is derived from an EMBL/GenBank/DDBJ whole genome shotgun (WGS) entry which is preliminary data.</text>
</comment>
<dbReference type="Proteomes" id="UP000295172">
    <property type="component" value="Unassembled WGS sequence"/>
</dbReference>
<dbReference type="AlphaFoldDB" id="A0A4R4XI09"/>
<reference evidence="1 2" key="1">
    <citation type="submission" date="2019-02" db="EMBL/GenBank/DDBJ databases">
        <title>Draft genome sequences of novel Actinobacteria.</title>
        <authorList>
            <person name="Sahin N."/>
            <person name="Ay H."/>
            <person name="Saygin H."/>
        </authorList>
    </citation>
    <scope>NUCLEOTIDE SEQUENCE [LARGE SCALE GENOMIC DNA]</scope>
    <source>
        <strain evidence="1 2">16K104</strain>
    </source>
</reference>
<sequence>MSANDNVFLAADEPIGAVAEWLAVVLDLEPVADPELKEHERLFRTSAAGAQRELGLLVRPNRYAESAPGPDEIQALDKYPVDLDIRLVGPKDENLQLRETTVVFDRLVAARSDVPMLLIHNLDTLVAAHLPGTGTHTFSPPITPDAPDLETWRPWVVG</sequence>
<name>A0A4R4XI09_9ACTN</name>
<gene>
    <name evidence="1" type="ORF">E1218_01055</name>
</gene>
<proteinExistence type="predicted"/>
<evidence type="ECO:0000313" key="2">
    <source>
        <dbReference type="Proteomes" id="UP000295172"/>
    </source>
</evidence>
<organism evidence="1 2">
    <name type="scientific">Kribbella turkmenica</name>
    <dbReference type="NCBI Taxonomy" id="2530375"/>
    <lineage>
        <taxon>Bacteria</taxon>
        <taxon>Bacillati</taxon>
        <taxon>Actinomycetota</taxon>
        <taxon>Actinomycetes</taxon>
        <taxon>Propionibacteriales</taxon>
        <taxon>Kribbellaceae</taxon>
        <taxon>Kribbella</taxon>
    </lineage>
</organism>
<accession>A0A4R4XI09</accession>
<dbReference type="EMBL" id="SMKR01000003">
    <property type="protein sequence ID" value="TDD30424.1"/>
    <property type="molecule type" value="Genomic_DNA"/>
</dbReference>
<dbReference type="OrthoDB" id="3825408at2"/>
<dbReference type="RefSeq" id="WP_132315227.1">
    <property type="nucleotide sequence ID" value="NZ_SMKR01000003.1"/>
</dbReference>
<keyword evidence="2" id="KW-1185">Reference proteome</keyword>
<protein>
    <submittedName>
        <fullName evidence="1">Uncharacterized protein</fullName>
    </submittedName>
</protein>
<evidence type="ECO:0000313" key="1">
    <source>
        <dbReference type="EMBL" id="TDD30424.1"/>
    </source>
</evidence>